<feature type="transmembrane region" description="Helical" evidence="1">
    <location>
        <begin position="273"/>
        <end position="290"/>
    </location>
</feature>
<feature type="transmembrane region" description="Helical" evidence="1">
    <location>
        <begin position="237"/>
        <end position="261"/>
    </location>
</feature>
<accession>A0ABS9YTB5</accession>
<reference evidence="2" key="1">
    <citation type="journal article" date="2022" name="ISME J.">
        <title>Identification of active gaseous-alkane degraders at natural gas seeps.</title>
        <authorList>
            <person name="Farhan Ul Haque M."/>
            <person name="Hernandez M."/>
            <person name="Crombie A.T."/>
            <person name="Murrell J.C."/>
        </authorList>
    </citation>
    <scope>NUCLEOTIDE SEQUENCE</scope>
    <source>
        <strain evidence="2">ANDR5</strain>
    </source>
</reference>
<keyword evidence="1" id="KW-1133">Transmembrane helix</keyword>
<evidence type="ECO:0000313" key="3">
    <source>
        <dbReference type="Proteomes" id="UP001139068"/>
    </source>
</evidence>
<keyword evidence="3" id="KW-1185">Reference proteome</keyword>
<dbReference type="Proteomes" id="UP001139068">
    <property type="component" value="Unassembled WGS sequence"/>
</dbReference>
<organism evidence="2 3">
    <name type="scientific">Candidatus Mycolicibacterium alkanivorans</name>
    <dbReference type="NCBI Taxonomy" id="2954114"/>
    <lineage>
        <taxon>Bacteria</taxon>
        <taxon>Bacillati</taxon>
        <taxon>Actinomycetota</taxon>
        <taxon>Actinomycetes</taxon>
        <taxon>Mycobacteriales</taxon>
        <taxon>Mycobacteriaceae</taxon>
        <taxon>Mycolicibacterium</taxon>
    </lineage>
</organism>
<gene>
    <name evidence="2" type="ORF">K9U37_05755</name>
</gene>
<feature type="transmembrane region" description="Helical" evidence="1">
    <location>
        <begin position="354"/>
        <end position="370"/>
    </location>
</feature>
<dbReference type="EMBL" id="JAIVFL010000001">
    <property type="protein sequence ID" value="MCI4674459.1"/>
    <property type="molecule type" value="Genomic_DNA"/>
</dbReference>
<sequence length="582" mass="63072">MVNLETRDAIGDPAPLALTGEPILNRRYGPGLLLLIAVGIWWPAIELMRGEIAGQYGLLATKGGLLLLVSALVALLAFVWALAIDSTPYSVLAIVVATVIGRVTATVLTEMPIYVWTYKHIGIVNFMIEDHFSPHVQIYGDWPGFFSGMAWFSTVSGLDPLTVAHWFAPFSTAVIALLVGVLAVSAGFGRRASLIAAMLAVILNWTGQDYYSPQAAGLILALSILSLLLYSKKAPLAGYLSMPVFAVLVATHQLTPFWVVISEVGLVVFNQMRPRWLLLVHAAILAVYVGPRLERTATFNFFSGFDPVKNSTVVTEDRGSAGRDFTVLLERGLFVGLWLLAAVCFVVVWRRSGAPWGLGVAAFSSVLILAGQDYGGEGIIRVFLYSIAGCAILVAIVIARIFELENSWRKTVGVVISTAFILGVGAVGLQGYYGGWSYVTVSKSQVELNRALPASSDGHYVIGTLAQPVGWPEGATAGSVRLKLIDPAYDAAVNAVRPSLLHKDFATPSDVDRLEKTLPKEGRAHTLYFILPQQADAYGQYLGWFPPTFVPSLIELLSERPKWSKVVDGGDTVIFEYSPKKR</sequence>
<feature type="transmembrane region" description="Helical" evidence="1">
    <location>
        <begin position="28"/>
        <end position="45"/>
    </location>
</feature>
<name>A0ABS9YTB5_9MYCO</name>
<evidence type="ECO:0008006" key="4">
    <source>
        <dbReference type="Google" id="ProtNLM"/>
    </source>
</evidence>
<feature type="transmembrane region" description="Helical" evidence="1">
    <location>
        <begin position="328"/>
        <end position="348"/>
    </location>
</feature>
<comment type="caution">
    <text evidence="2">The sequence shown here is derived from an EMBL/GenBank/DDBJ whole genome shotgun (WGS) entry which is preliminary data.</text>
</comment>
<evidence type="ECO:0000256" key="1">
    <source>
        <dbReference type="SAM" id="Phobius"/>
    </source>
</evidence>
<proteinExistence type="predicted"/>
<dbReference type="RefSeq" id="WP_243070889.1">
    <property type="nucleotide sequence ID" value="NZ_JAIVFL010000001.1"/>
</dbReference>
<evidence type="ECO:0000313" key="2">
    <source>
        <dbReference type="EMBL" id="MCI4674459.1"/>
    </source>
</evidence>
<feature type="transmembrane region" description="Helical" evidence="1">
    <location>
        <begin position="164"/>
        <end position="184"/>
    </location>
</feature>
<keyword evidence="1" id="KW-0812">Transmembrane</keyword>
<keyword evidence="1" id="KW-0472">Membrane</keyword>
<feature type="transmembrane region" description="Helical" evidence="1">
    <location>
        <begin position="414"/>
        <end position="433"/>
    </location>
</feature>
<feature type="transmembrane region" description="Helical" evidence="1">
    <location>
        <begin position="65"/>
        <end position="83"/>
    </location>
</feature>
<feature type="transmembrane region" description="Helical" evidence="1">
    <location>
        <begin position="89"/>
        <end position="117"/>
    </location>
</feature>
<feature type="transmembrane region" description="Helical" evidence="1">
    <location>
        <begin position="382"/>
        <end position="402"/>
    </location>
</feature>
<feature type="transmembrane region" description="Helical" evidence="1">
    <location>
        <begin position="213"/>
        <end position="230"/>
    </location>
</feature>
<protein>
    <recommendedName>
        <fullName evidence="4">Glycosyltransferase RgtA/B/C/D-like domain-containing protein</fullName>
    </recommendedName>
</protein>